<dbReference type="Gene3D" id="3.30.160.740">
    <property type="match status" value="1"/>
</dbReference>
<dbReference type="InterPro" id="IPR054691">
    <property type="entry name" value="LeuA/HCS_post-cat"/>
</dbReference>
<comment type="similarity">
    <text evidence="5">Belongs to the alpha-IPM synthase/homocitrate synthase family.</text>
</comment>
<accession>E0XY83</accession>
<dbReference type="SUPFAM" id="SSF110921">
    <property type="entry name" value="2-isopropylmalate synthase LeuA, allosteric (dimerisation) domain"/>
    <property type="match status" value="1"/>
</dbReference>
<proteinExistence type="inferred from homology"/>
<dbReference type="PROSITE" id="PS50991">
    <property type="entry name" value="PYR_CT"/>
    <property type="match status" value="1"/>
</dbReference>
<evidence type="ECO:0000256" key="2">
    <source>
        <dbReference type="ARBA" id="ARBA00022679"/>
    </source>
</evidence>
<dbReference type="SUPFAM" id="SSF51569">
    <property type="entry name" value="Aldolase"/>
    <property type="match status" value="1"/>
</dbReference>
<keyword evidence="3" id="KW-0464">Manganese</keyword>
<dbReference type="GO" id="GO:0003852">
    <property type="term" value="F:2-isopropylmalate synthase activity"/>
    <property type="evidence" value="ECO:0007669"/>
    <property type="project" value="InterPro"/>
</dbReference>
<dbReference type="InterPro" id="IPR002034">
    <property type="entry name" value="AIPM/Hcit_synth_CS"/>
</dbReference>
<dbReference type="Pfam" id="PF08502">
    <property type="entry name" value="LeuA_dimer"/>
    <property type="match status" value="1"/>
</dbReference>
<dbReference type="InterPro" id="IPR036230">
    <property type="entry name" value="LeuA_allosteric_dom_sf"/>
</dbReference>
<protein>
    <submittedName>
        <fullName evidence="7">Isopropylmalate/homocitrate/citramalate synthases</fullName>
    </submittedName>
</protein>
<dbReference type="Gene3D" id="1.10.238.260">
    <property type="match status" value="1"/>
</dbReference>
<dbReference type="InterPro" id="IPR013709">
    <property type="entry name" value="2-isopropylmalate_synth_dimer"/>
</dbReference>
<dbReference type="PANTHER" id="PTHR10277:SF57">
    <property type="entry name" value="(R)-CITRAMALATE SYNTHASE CIMA"/>
    <property type="match status" value="1"/>
</dbReference>
<dbReference type="EMBL" id="GU474919">
    <property type="protein sequence ID" value="ADI19389.1"/>
    <property type="molecule type" value="Genomic_DNA"/>
</dbReference>
<dbReference type="GO" id="GO:0009098">
    <property type="term" value="P:L-leucine biosynthetic process"/>
    <property type="evidence" value="ECO:0007669"/>
    <property type="project" value="InterPro"/>
</dbReference>
<evidence type="ECO:0000256" key="5">
    <source>
        <dbReference type="RuleBase" id="RU003523"/>
    </source>
</evidence>
<dbReference type="Gene3D" id="3.20.20.70">
    <property type="entry name" value="Aldolase class I"/>
    <property type="match status" value="1"/>
</dbReference>
<dbReference type="InterPro" id="IPR050073">
    <property type="entry name" value="2-IPM_HCS-like"/>
</dbReference>
<evidence type="ECO:0000259" key="6">
    <source>
        <dbReference type="PROSITE" id="PS50991"/>
    </source>
</evidence>
<dbReference type="InterPro" id="IPR013785">
    <property type="entry name" value="Aldolase_TIM"/>
</dbReference>
<name>E0XY83_9SPIR</name>
<dbReference type="AlphaFoldDB" id="E0XY83"/>
<organism evidence="7">
    <name type="scientific">uncultured Spirochaetales bacterium HF0500_06B09</name>
    <dbReference type="NCBI Taxonomy" id="710994"/>
    <lineage>
        <taxon>Bacteria</taxon>
        <taxon>Pseudomonadati</taxon>
        <taxon>Spirochaetota</taxon>
        <taxon>Spirochaetia</taxon>
        <taxon>Spirochaetales</taxon>
        <taxon>environmental samples</taxon>
    </lineage>
</organism>
<dbReference type="InterPro" id="IPR000891">
    <property type="entry name" value="PYR_CT"/>
</dbReference>
<keyword evidence="2 5" id="KW-0808">Transferase</keyword>
<evidence type="ECO:0000256" key="4">
    <source>
        <dbReference type="ARBA" id="ARBA00023304"/>
    </source>
</evidence>
<evidence type="ECO:0000313" key="7">
    <source>
        <dbReference type="EMBL" id="ADI19389.1"/>
    </source>
</evidence>
<dbReference type="SMART" id="SM00917">
    <property type="entry name" value="LeuA_dimer"/>
    <property type="match status" value="1"/>
</dbReference>
<keyword evidence="4" id="KW-0100">Branched-chain amino acid biosynthesis</keyword>
<feature type="domain" description="Pyruvate carboxyltransferase" evidence="6">
    <location>
        <begin position="2"/>
        <end position="263"/>
    </location>
</feature>
<keyword evidence="1" id="KW-0028">Amino-acid biosynthesis</keyword>
<dbReference type="PROSITE" id="PS00815">
    <property type="entry name" value="AIPM_HOMOCIT_SYNTH_1"/>
    <property type="match status" value="1"/>
</dbReference>
<reference evidence="7" key="1">
    <citation type="journal article" date="2011" name="Environ. Microbiol.">
        <title>Time-series analyses of Monterey Bay coastal microbial picoplankton using a 'genome proxy' microarray.</title>
        <authorList>
            <person name="Rich V.I."/>
            <person name="Pham V.D."/>
            <person name="Eppley J."/>
            <person name="Shi Y."/>
            <person name="DeLong E.F."/>
        </authorList>
    </citation>
    <scope>NUCLEOTIDE SEQUENCE</scope>
</reference>
<dbReference type="Pfam" id="PF22617">
    <property type="entry name" value="HCS_D2"/>
    <property type="match status" value="1"/>
</dbReference>
<dbReference type="Gene3D" id="3.30.160.340">
    <property type="match status" value="1"/>
</dbReference>
<dbReference type="PROSITE" id="PS00816">
    <property type="entry name" value="AIPM_HOMOCIT_SYNTH_2"/>
    <property type="match status" value="1"/>
</dbReference>
<dbReference type="Pfam" id="PF00682">
    <property type="entry name" value="HMGL-like"/>
    <property type="match status" value="1"/>
</dbReference>
<dbReference type="PANTHER" id="PTHR10277">
    <property type="entry name" value="HOMOCITRATE SYNTHASE-RELATED"/>
    <property type="match status" value="1"/>
</dbReference>
<sequence length="516" mass="56157">MVELMDTTLRDGEQMRDVSYTPNEKLSIAQILLEEARVDRIEVASAGVSEGEHAGAKLVVEWAVSHGIGERVEILGFTDGALSAGWIADLGGKVMNVLAKGSLNHLTNQLRKTPEQHLKDIDETVRQANLVGVGCNIYLEDWSNGMLNSPDYVFALIHGLADTPALRVMLPDTLGILAPQMVSEMVTTILKRFPNVSFDFHAHNDYGLATANTLAAVEAGIRSVHCTVNGMGERAGNASLDEVIVGIHDFLGKRSRVQETKLIQLSEIVDVASGRRVPPNKAISGANAFTQTAGIHADGDRKGNLYASQLFPERFGRKRTYALGKLAGKATLEHHLDELGIELSSDQRREVLERVKELADRKATISQQDLPYIIDDVLARPHERRFILESVVIVSSFNLRSTATVKILYTPPATSTTVAYEESAQGDGGYDAFMNTIHNIAIKIDLALPQLANYSVTIPPGGHSDAIVQCTITWGSGRDTLMTKGVNSDQVLAAAEATEKMINLWVMKINSEEVNG</sequence>
<evidence type="ECO:0000256" key="3">
    <source>
        <dbReference type="ARBA" id="ARBA00023211"/>
    </source>
</evidence>
<evidence type="ECO:0000256" key="1">
    <source>
        <dbReference type="ARBA" id="ARBA00022605"/>
    </source>
</evidence>